<evidence type="ECO:0000256" key="2">
    <source>
        <dbReference type="PIRSR" id="PIRSR005962-1"/>
    </source>
</evidence>
<accession>A0A6B2NJ56</accession>
<dbReference type="FunFam" id="3.30.70.360:FF:000001">
    <property type="entry name" value="N-acetyldiaminopimelate deacetylase"/>
    <property type="match status" value="1"/>
</dbReference>
<sequence length="405" mass="43641">MLYRRLAVTEPLISSRHHNRIADLHEEITAWRRDLHQHPEIGFQETRTAAIVAEKLRAFGADQVVTGIATTGVIGIIHGEQDGPMIGLRADMDALPMQEHGDVPWKSVNPGKMHACGHDGHTAMLLGTARILAETRDFAGSVAVIFQPAEEGGGGGGVMVREGLFDVADCTSVWGLHNWPGMPLGQFCALSGPIMAGIDYFDITIKGQGTHAGLPHLGVDTVLAAAHLVTAIQSVPGRNVSPHETATIGVSMFKGSDAYVVMPDEAVIGGSVRYFDSKTRDMAEARIRALAEGIASGFGAEAVIDYRKNYPPTVNHAAETDLAAEVAKGLVGANRVLRESEPCMAGEDFSFMLNERPGNYIWMGTDEPGRNNAMVHYPDYDFNDAAIPVGVGYWLGLVDRLLPRR</sequence>
<dbReference type="EMBL" id="JAAGOX010000006">
    <property type="protein sequence ID" value="NDW44222.1"/>
    <property type="molecule type" value="Genomic_DNA"/>
</dbReference>
<dbReference type="NCBIfam" id="TIGR01891">
    <property type="entry name" value="amidohydrolases"/>
    <property type="match status" value="1"/>
</dbReference>
<dbReference type="Gene3D" id="3.40.630.10">
    <property type="entry name" value="Zn peptidases"/>
    <property type="match status" value="1"/>
</dbReference>
<feature type="binding site" evidence="2">
    <location>
        <position position="376"/>
    </location>
    <ligand>
        <name>Mn(2+)</name>
        <dbReference type="ChEBI" id="CHEBI:29035"/>
        <label>2</label>
    </ligand>
</feature>
<feature type="binding site" evidence="2">
    <location>
        <position position="118"/>
    </location>
    <ligand>
        <name>Mn(2+)</name>
        <dbReference type="ChEBI" id="CHEBI:29035"/>
        <label>2</label>
    </ligand>
</feature>
<gene>
    <name evidence="4" type="ORF">G0P99_04575</name>
</gene>
<feature type="domain" description="Peptidase M20 dimerisation" evidence="3">
    <location>
        <begin position="197"/>
        <end position="292"/>
    </location>
</feature>
<keyword evidence="1 4" id="KW-0378">Hydrolase</keyword>
<dbReference type="Pfam" id="PF01546">
    <property type="entry name" value="Peptidase_M20"/>
    <property type="match status" value="1"/>
</dbReference>
<keyword evidence="2" id="KW-0464">Manganese</keyword>
<dbReference type="PANTHER" id="PTHR11014:SF63">
    <property type="entry name" value="METALLOPEPTIDASE, PUTATIVE (AFU_ORTHOLOGUE AFUA_6G09600)-RELATED"/>
    <property type="match status" value="1"/>
</dbReference>
<proteinExistence type="predicted"/>
<feature type="binding site" evidence="2">
    <location>
        <position position="177"/>
    </location>
    <ligand>
        <name>Mn(2+)</name>
        <dbReference type="ChEBI" id="CHEBI:29035"/>
        <label>2</label>
    </ligand>
</feature>
<dbReference type="InterPro" id="IPR002933">
    <property type="entry name" value="Peptidase_M20"/>
</dbReference>
<dbReference type="Pfam" id="PF07687">
    <property type="entry name" value="M20_dimer"/>
    <property type="match status" value="1"/>
</dbReference>
<dbReference type="CDD" id="cd05666">
    <property type="entry name" value="M20_Acy1-like"/>
    <property type="match status" value="1"/>
</dbReference>
<feature type="binding site" evidence="2">
    <location>
        <position position="116"/>
    </location>
    <ligand>
        <name>Mn(2+)</name>
        <dbReference type="ChEBI" id="CHEBI:29035"/>
        <label>2</label>
    </ligand>
</feature>
<dbReference type="Gene3D" id="3.30.70.360">
    <property type="match status" value="1"/>
</dbReference>
<evidence type="ECO:0000313" key="4">
    <source>
        <dbReference type="EMBL" id="NDW44222.1"/>
    </source>
</evidence>
<dbReference type="GO" id="GO:0050118">
    <property type="term" value="F:N-acetyldiaminopimelate deacetylase activity"/>
    <property type="evidence" value="ECO:0007669"/>
    <property type="project" value="UniProtKB-ARBA"/>
</dbReference>
<feature type="binding site" evidence="2">
    <location>
        <position position="151"/>
    </location>
    <ligand>
        <name>Mn(2+)</name>
        <dbReference type="ChEBI" id="CHEBI:29035"/>
        <label>2</label>
    </ligand>
</feature>
<dbReference type="AlphaFoldDB" id="A0A6B2NJ56"/>
<dbReference type="PANTHER" id="PTHR11014">
    <property type="entry name" value="PEPTIDASE M20 FAMILY MEMBER"/>
    <property type="match status" value="1"/>
</dbReference>
<dbReference type="InterPro" id="IPR011650">
    <property type="entry name" value="Peptidase_M20_dimer"/>
</dbReference>
<dbReference type="GO" id="GO:0046872">
    <property type="term" value="F:metal ion binding"/>
    <property type="evidence" value="ECO:0007669"/>
    <property type="project" value="UniProtKB-KW"/>
</dbReference>
<dbReference type="SUPFAM" id="SSF55031">
    <property type="entry name" value="Bacterial exopeptidase dimerisation domain"/>
    <property type="match status" value="1"/>
</dbReference>
<protein>
    <submittedName>
        <fullName evidence="4">Amidohydrolase</fullName>
    </submittedName>
</protein>
<dbReference type="InterPro" id="IPR017439">
    <property type="entry name" value="Amidohydrolase"/>
</dbReference>
<keyword evidence="2" id="KW-0479">Metal-binding</keyword>
<organism evidence="4">
    <name type="scientific">Ruegeria sp. PrR005</name>
    <dbReference type="NCBI Taxonomy" id="2706882"/>
    <lineage>
        <taxon>Bacteria</taxon>
        <taxon>Pseudomonadati</taxon>
        <taxon>Pseudomonadota</taxon>
        <taxon>Alphaproteobacteria</taxon>
        <taxon>Rhodobacterales</taxon>
        <taxon>Roseobacteraceae</taxon>
        <taxon>Ruegeria</taxon>
    </lineage>
</organism>
<evidence type="ECO:0000259" key="3">
    <source>
        <dbReference type="Pfam" id="PF07687"/>
    </source>
</evidence>
<evidence type="ECO:0000256" key="1">
    <source>
        <dbReference type="ARBA" id="ARBA00022801"/>
    </source>
</evidence>
<reference evidence="4" key="1">
    <citation type="submission" date="2020-02" db="EMBL/GenBank/DDBJ databases">
        <title>Delineation of the pyrene-degrading pathway in Roseobacter clade bacteria by genomic analysis.</title>
        <authorList>
            <person name="Zhou H."/>
            <person name="Wang H."/>
        </authorList>
    </citation>
    <scope>NUCLEOTIDE SEQUENCE</scope>
    <source>
        <strain evidence="4">PrR005</strain>
    </source>
</reference>
<dbReference type="PIRSF" id="PIRSF005962">
    <property type="entry name" value="Pept_M20D_amidohydro"/>
    <property type="match status" value="1"/>
</dbReference>
<comment type="caution">
    <text evidence="4">The sequence shown here is derived from an EMBL/GenBank/DDBJ whole genome shotgun (WGS) entry which is preliminary data.</text>
</comment>
<name>A0A6B2NJ56_9RHOB</name>
<comment type="cofactor">
    <cofactor evidence="2">
        <name>Mn(2+)</name>
        <dbReference type="ChEBI" id="CHEBI:29035"/>
    </cofactor>
    <text evidence="2">The Mn(2+) ion enhances activity.</text>
</comment>
<dbReference type="SUPFAM" id="SSF53187">
    <property type="entry name" value="Zn-dependent exopeptidases"/>
    <property type="match status" value="1"/>
</dbReference>
<dbReference type="GO" id="GO:0019877">
    <property type="term" value="P:diaminopimelate biosynthetic process"/>
    <property type="evidence" value="ECO:0007669"/>
    <property type="project" value="UniProtKB-ARBA"/>
</dbReference>
<dbReference type="InterPro" id="IPR036264">
    <property type="entry name" value="Bact_exopeptidase_dim_dom"/>
</dbReference>